<name>A0ABU9LJB5_9BACL</name>
<organism evidence="2 3">
    <name type="scientific">Kurthia gibsonii</name>
    <dbReference type="NCBI Taxonomy" id="33946"/>
    <lineage>
        <taxon>Bacteria</taxon>
        <taxon>Bacillati</taxon>
        <taxon>Bacillota</taxon>
        <taxon>Bacilli</taxon>
        <taxon>Bacillales</taxon>
        <taxon>Caryophanaceae</taxon>
        <taxon>Kurthia</taxon>
    </lineage>
</organism>
<evidence type="ECO:0000256" key="1">
    <source>
        <dbReference type="SAM" id="Phobius"/>
    </source>
</evidence>
<protein>
    <submittedName>
        <fullName evidence="2">DUF2273 domain-containing protein</fullName>
    </submittedName>
</protein>
<proteinExistence type="predicted"/>
<accession>A0ABU9LJB5</accession>
<gene>
    <name evidence="2" type="ORF">AAF454_04915</name>
</gene>
<evidence type="ECO:0000313" key="3">
    <source>
        <dbReference type="Proteomes" id="UP001398420"/>
    </source>
</evidence>
<dbReference type="Pfam" id="PF10031">
    <property type="entry name" value="DUF2273"/>
    <property type="match status" value="1"/>
</dbReference>
<keyword evidence="1" id="KW-1133">Transmembrane helix</keyword>
<dbReference type="InterPro" id="IPR018730">
    <property type="entry name" value="DUF2273"/>
</dbReference>
<keyword evidence="3" id="KW-1185">Reference proteome</keyword>
<evidence type="ECO:0000313" key="2">
    <source>
        <dbReference type="EMBL" id="MEL5987751.1"/>
    </source>
</evidence>
<keyword evidence="1" id="KW-0472">Membrane</keyword>
<comment type="caution">
    <text evidence="2">The sequence shown here is derived from an EMBL/GenBank/DDBJ whole genome shotgun (WGS) entry which is preliminary data.</text>
</comment>
<feature type="transmembrane region" description="Helical" evidence="1">
    <location>
        <begin position="14"/>
        <end position="47"/>
    </location>
</feature>
<dbReference type="RefSeq" id="WP_068456172.1">
    <property type="nucleotide sequence ID" value="NZ_CP147847.1"/>
</dbReference>
<dbReference type="EMBL" id="JBCEWA010000003">
    <property type="protein sequence ID" value="MEL5987751.1"/>
    <property type="molecule type" value="Genomic_DNA"/>
</dbReference>
<reference evidence="2 3" key="1">
    <citation type="submission" date="2024-04" db="EMBL/GenBank/DDBJ databases">
        <authorList>
            <person name="Wu Y.S."/>
            <person name="Zhang L."/>
        </authorList>
    </citation>
    <scope>NUCLEOTIDE SEQUENCE [LARGE SCALE GENOMIC DNA]</scope>
    <source>
        <strain evidence="2 3">KG-01</strain>
    </source>
</reference>
<sequence>MNNKEVFIRYRGRIVGLIAAIIFSVLFLTVGFGYAVMVLVFLLIGYLIGKWADHDLDIASYIDALFNRRS</sequence>
<dbReference type="Proteomes" id="UP001398420">
    <property type="component" value="Unassembled WGS sequence"/>
</dbReference>
<keyword evidence="1" id="KW-0812">Transmembrane</keyword>